<evidence type="ECO:0000256" key="8">
    <source>
        <dbReference type="ARBA" id="ARBA00022553"/>
    </source>
</evidence>
<dbReference type="AlphaFoldDB" id="A0A7Z6ZVP2"/>
<reference evidence="21" key="1">
    <citation type="journal article" date="2018" name="Front. Microbiol.">
        <title>Genome-Based Analysis Reveals the Taxonomy and Diversity of the Family Idiomarinaceae.</title>
        <authorList>
            <person name="Liu Y."/>
            <person name="Lai Q."/>
            <person name="Shao Z."/>
        </authorList>
    </citation>
    <scope>NUCLEOTIDE SEQUENCE [LARGE SCALE GENOMIC DNA]</scope>
    <source>
        <strain evidence="21">KYW314</strain>
    </source>
</reference>
<comment type="catalytic activity">
    <reaction evidence="1">
        <text>ATP + protein L-histidine = ADP + protein N-phospho-L-histidine.</text>
        <dbReference type="EC" id="2.7.13.3"/>
    </reaction>
</comment>
<keyword evidence="6" id="KW-0004">4Fe-4S</keyword>
<dbReference type="Pfam" id="PF02518">
    <property type="entry name" value="HATPase_c"/>
    <property type="match status" value="1"/>
</dbReference>
<evidence type="ECO:0000256" key="9">
    <source>
        <dbReference type="ARBA" id="ARBA00022679"/>
    </source>
</evidence>
<comment type="cofactor">
    <cofactor evidence="2">
        <name>[4Fe-4S] cluster</name>
        <dbReference type="ChEBI" id="CHEBI:49883"/>
    </cofactor>
</comment>
<evidence type="ECO:0000256" key="10">
    <source>
        <dbReference type="ARBA" id="ARBA00022741"/>
    </source>
</evidence>
<evidence type="ECO:0000256" key="4">
    <source>
        <dbReference type="ARBA" id="ARBA00012438"/>
    </source>
</evidence>
<dbReference type="RefSeq" id="WP_169930946.1">
    <property type="nucleotide sequence ID" value="NZ_PIPR01000001.1"/>
</dbReference>
<evidence type="ECO:0000256" key="14">
    <source>
        <dbReference type="ARBA" id="ARBA00023012"/>
    </source>
</evidence>
<proteinExistence type="predicted"/>
<keyword evidence="18" id="KW-0175">Coiled coil</keyword>
<dbReference type="GO" id="GO:0016020">
    <property type="term" value="C:membrane"/>
    <property type="evidence" value="ECO:0007669"/>
    <property type="project" value="InterPro"/>
</dbReference>
<organism evidence="20 21">
    <name type="scientific">Pseudidiomarina aestuarii</name>
    <dbReference type="NCBI Taxonomy" id="624146"/>
    <lineage>
        <taxon>Bacteria</taxon>
        <taxon>Pseudomonadati</taxon>
        <taxon>Pseudomonadota</taxon>
        <taxon>Gammaproteobacteria</taxon>
        <taxon>Alteromonadales</taxon>
        <taxon>Idiomarinaceae</taxon>
        <taxon>Pseudidiomarina</taxon>
    </lineage>
</organism>
<evidence type="ECO:0000256" key="13">
    <source>
        <dbReference type="ARBA" id="ARBA00023004"/>
    </source>
</evidence>
<dbReference type="SUPFAM" id="SSF55874">
    <property type="entry name" value="ATPase domain of HSP90 chaperone/DNA topoisomerase II/histidine kinase"/>
    <property type="match status" value="1"/>
</dbReference>
<feature type="domain" description="Histidine kinase/HSP90-like ATPase" evidence="19">
    <location>
        <begin position="151"/>
        <end position="242"/>
    </location>
</feature>
<keyword evidence="7" id="KW-0963">Cytoplasm</keyword>
<evidence type="ECO:0000256" key="18">
    <source>
        <dbReference type="SAM" id="Coils"/>
    </source>
</evidence>
<dbReference type="InterPro" id="IPR011712">
    <property type="entry name" value="Sig_transdc_His_kin_sub3_dim/P"/>
</dbReference>
<evidence type="ECO:0000313" key="20">
    <source>
        <dbReference type="EMBL" id="RUO42224.1"/>
    </source>
</evidence>
<evidence type="ECO:0000256" key="2">
    <source>
        <dbReference type="ARBA" id="ARBA00001966"/>
    </source>
</evidence>
<evidence type="ECO:0000256" key="17">
    <source>
        <dbReference type="ARBA" id="ARBA00030800"/>
    </source>
</evidence>
<keyword evidence="8" id="KW-0597">Phosphoprotein</keyword>
<dbReference type="PANTHER" id="PTHR24421">
    <property type="entry name" value="NITRATE/NITRITE SENSOR PROTEIN NARX-RELATED"/>
    <property type="match status" value="1"/>
</dbReference>
<evidence type="ECO:0000256" key="11">
    <source>
        <dbReference type="ARBA" id="ARBA00022777"/>
    </source>
</evidence>
<evidence type="ECO:0000256" key="6">
    <source>
        <dbReference type="ARBA" id="ARBA00022485"/>
    </source>
</evidence>
<feature type="coiled-coil region" evidence="18">
    <location>
        <begin position="13"/>
        <end position="47"/>
    </location>
</feature>
<keyword evidence="21" id="KW-1185">Reference proteome</keyword>
<dbReference type="InterPro" id="IPR050482">
    <property type="entry name" value="Sensor_HK_TwoCompSys"/>
</dbReference>
<dbReference type="InterPro" id="IPR004358">
    <property type="entry name" value="Sig_transdc_His_kin-like_C"/>
</dbReference>
<evidence type="ECO:0000259" key="19">
    <source>
        <dbReference type="SMART" id="SM00387"/>
    </source>
</evidence>
<dbReference type="Gene3D" id="3.30.565.10">
    <property type="entry name" value="Histidine kinase-like ATPase, C-terminal domain"/>
    <property type="match status" value="1"/>
</dbReference>
<dbReference type="Proteomes" id="UP000287766">
    <property type="component" value="Unassembled WGS sequence"/>
</dbReference>
<keyword evidence="9" id="KW-0808">Transferase</keyword>
<evidence type="ECO:0000256" key="16">
    <source>
        <dbReference type="ARBA" id="ARBA00024827"/>
    </source>
</evidence>
<protein>
    <recommendedName>
        <fullName evidence="5">Oxygen sensor histidine kinase NreB</fullName>
        <ecNumber evidence="4">2.7.13.3</ecNumber>
    </recommendedName>
    <alternativeName>
        <fullName evidence="17">Nitrogen regulation protein B</fullName>
    </alternativeName>
</protein>
<dbReference type="SMART" id="SM00387">
    <property type="entry name" value="HATPase_c"/>
    <property type="match status" value="1"/>
</dbReference>
<dbReference type="GO" id="GO:0000155">
    <property type="term" value="F:phosphorelay sensor kinase activity"/>
    <property type="evidence" value="ECO:0007669"/>
    <property type="project" value="InterPro"/>
</dbReference>
<keyword evidence="6" id="KW-0479">Metal-binding</keyword>
<name>A0A7Z6ZVP2_9GAMM</name>
<keyword evidence="11 20" id="KW-0418">Kinase</keyword>
<comment type="function">
    <text evidence="16">Member of the two-component regulatory system NreB/NreC involved in the control of dissimilatory nitrate/nitrite reduction in response to oxygen. NreB functions as a direct oxygen sensor histidine kinase which is autophosphorylated, in the absence of oxygen, probably at the conserved histidine residue, and transfers its phosphate group probably to a conserved aspartate residue of NreC. NreB/NreC activates the expression of the nitrate (narGHJI) and nitrite (nir) reductase operons, as well as the putative nitrate transporter gene narT.</text>
</comment>
<dbReference type="GO" id="GO:0046983">
    <property type="term" value="F:protein dimerization activity"/>
    <property type="evidence" value="ECO:0007669"/>
    <property type="project" value="InterPro"/>
</dbReference>
<keyword evidence="14" id="KW-0902">Two-component regulatory system</keyword>
<dbReference type="GO" id="GO:0005524">
    <property type="term" value="F:ATP binding"/>
    <property type="evidence" value="ECO:0007669"/>
    <property type="project" value="UniProtKB-KW"/>
</dbReference>
<keyword evidence="15" id="KW-0411">Iron-sulfur</keyword>
<accession>A0A7Z6ZVP2</accession>
<dbReference type="GO" id="GO:0051539">
    <property type="term" value="F:4 iron, 4 sulfur cluster binding"/>
    <property type="evidence" value="ECO:0007669"/>
    <property type="project" value="UniProtKB-KW"/>
</dbReference>
<evidence type="ECO:0000256" key="5">
    <source>
        <dbReference type="ARBA" id="ARBA00017322"/>
    </source>
</evidence>
<keyword evidence="13" id="KW-0408">Iron</keyword>
<dbReference type="Gene3D" id="1.20.5.1930">
    <property type="match status" value="1"/>
</dbReference>
<evidence type="ECO:0000256" key="3">
    <source>
        <dbReference type="ARBA" id="ARBA00004496"/>
    </source>
</evidence>
<comment type="subcellular location">
    <subcellularLocation>
        <location evidence="3">Cytoplasm</location>
    </subcellularLocation>
</comment>
<gene>
    <name evidence="20" type="ORF">CWE22_08795</name>
</gene>
<evidence type="ECO:0000256" key="12">
    <source>
        <dbReference type="ARBA" id="ARBA00022840"/>
    </source>
</evidence>
<evidence type="ECO:0000256" key="15">
    <source>
        <dbReference type="ARBA" id="ARBA00023014"/>
    </source>
</evidence>
<dbReference type="PANTHER" id="PTHR24421:SF10">
    <property type="entry name" value="NITRATE_NITRITE SENSOR PROTEIN NARQ"/>
    <property type="match status" value="1"/>
</dbReference>
<dbReference type="InterPro" id="IPR003594">
    <property type="entry name" value="HATPase_dom"/>
</dbReference>
<evidence type="ECO:0000313" key="21">
    <source>
        <dbReference type="Proteomes" id="UP000287766"/>
    </source>
</evidence>
<dbReference type="GO" id="GO:0005737">
    <property type="term" value="C:cytoplasm"/>
    <property type="evidence" value="ECO:0007669"/>
    <property type="project" value="UniProtKB-SubCell"/>
</dbReference>
<comment type="caution">
    <text evidence="20">The sequence shown here is derived from an EMBL/GenBank/DDBJ whole genome shotgun (WGS) entry which is preliminary data.</text>
</comment>
<dbReference type="Pfam" id="PF07730">
    <property type="entry name" value="HisKA_3"/>
    <property type="match status" value="1"/>
</dbReference>
<dbReference type="InterPro" id="IPR036890">
    <property type="entry name" value="HATPase_C_sf"/>
</dbReference>
<dbReference type="EMBL" id="PIPR01000001">
    <property type="protein sequence ID" value="RUO42224.1"/>
    <property type="molecule type" value="Genomic_DNA"/>
</dbReference>
<keyword evidence="12" id="KW-0067">ATP-binding</keyword>
<dbReference type="CDD" id="cd16917">
    <property type="entry name" value="HATPase_UhpB-NarQ-NarX-like"/>
    <property type="match status" value="1"/>
</dbReference>
<evidence type="ECO:0000256" key="1">
    <source>
        <dbReference type="ARBA" id="ARBA00000085"/>
    </source>
</evidence>
<evidence type="ECO:0000256" key="7">
    <source>
        <dbReference type="ARBA" id="ARBA00022490"/>
    </source>
</evidence>
<sequence length="245" mass="27380">MDNNNNIKISSDNNELLSLLTELRQQQADLRKQLIGEEEQLNQIAQRLWLQQEHERAQLSRELHDGLGQVLTSLKTQLQHLNSNEPLRESLIETATLAVDSARDIARMLHPTILSDLGLSAAVSWLARQLLEPAGITYQVNVELPERLSKDLELFVFRLLQEICVNTVKHAHAKTMQVIIQRQAGGIQVVVADDGIGFEVSSHSGLGLHSLADRCRAFGAELDMRSAPEQGTEYYIRIPGEGHSV</sequence>
<dbReference type="EC" id="2.7.13.3" evidence="4"/>
<keyword evidence="10" id="KW-0547">Nucleotide-binding</keyword>
<dbReference type="PRINTS" id="PR00344">
    <property type="entry name" value="BCTRLSENSOR"/>
</dbReference>